<sequence length="215" mass="25040">MEKRFGKEKQVSSEERRRRSKSEINDLPDPLLCHILSFLPTKHSVRSSLLSKRWRNIWLQVPVFDLDSVQIDNDVSSFMEFVDRFLESDEKLALDRFKLMCSYEDLDDDSVLKSWIDALVRRRVRHLDFQVNSDDNELVWMPLSLYSCNTLVSLSLYHVALCGFELASAVSLPCLKVLCLDGVTYDESLLKDESNLEMLVATWLVLESHTAQRKY</sequence>
<dbReference type="PANTHER" id="PTHR31293">
    <property type="entry name" value="RNI-LIKE SUPERFAMILY PROTEIN"/>
    <property type="match status" value="1"/>
</dbReference>
<reference evidence="3 4" key="1">
    <citation type="journal article" date="2020" name="BMC Genomics">
        <title>Intraspecific diversification of the crop wild relative Brassica cretica Lam. using demographic model selection.</title>
        <authorList>
            <person name="Kioukis A."/>
            <person name="Michalopoulou V.A."/>
            <person name="Briers L."/>
            <person name="Pirintsos S."/>
            <person name="Studholme D.J."/>
            <person name="Pavlidis P."/>
            <person name="Sarris P.F."/>
        </authorList>
    </citation>
    <scope>NUCLEOTIDE SEQUENCE [LARGE SCALE GENOMIC DNA]</scope>
    <source>
        <strain evidence="4">cv. PFS-1207/04</strain>
    </source>
</reference>
<evidence type="ECO:0000313" key="4">
    <source>
        <dbReference type="Proteomes" id="UP000266723"/>
    </source>
</evidence>
<gene>
    <name evidence="3" type="ORF">DY000_02062686</name>
</gene>
<dbReference type="Proteomes" id="UP000266723">
    <property type="component" value="Unassembled WGS sequence"/>
</dbReference>
<proteinExistence type="predicted"/>
<dbReference type="PANTHER" id="PTHR31293:SF12">
    <property type="entry name" value="RNI-LIKE SUPERFAMILY PROTEIN"/>
    <property type="match status" value="1"/>
</dbReference>
<comment type="caution">
    <text evidence="3">The sequence shown here is derived from an EMBL/GenBank/DDBJ whole genome shotgun (WGS) entry which is preliminary data.</text>
</comment>
<feature type="domain" description="F-box" evidence="2">
    <location>
        <begin position="21"/>
        <end position="57"/>
    </location>
</feature>
<keyword evidence="4" id="KW-1185">Reference proteome</keyword>
<dbReference type="SMART" id="SM00256">
    <property type="entry name" value="FBOX"/>
    <property type="match status" value="1"/>
</dbReference>
<dbReference type="InterPro" id="IPR001810">
    <property type="entry name" value="F-box_dom"/>
</dbReference>
<dbReference type="InterPro" id="IPR053781">
    <property type="entry name" value="F-box_AtFBL13-like"/>
</dbReference>
<dbReference type="PROSITE" id="PS50181">
    <property type="entry name" value="FBOX"/>
    <property type="match status" value="1"/>
</dbReference>
<organism evidence="3 4">
    <name type="scientific">Brassica cretica</name>
    <name type="common">Mustard</name>
    <dbReference type="NCBI Taxonomy" id="69181"/>
    <lineage>
        <taxon>Eukaryota</taxon>
        <taxon>Viridiplantae</taxon>
        <taxon>Streptophyta</taxon>
        <taxon>Embryophyta</taxon>
        <taxon>Tracheophyta</taxon>
        <taxon>Spermatophyta</taxon>
        <taxon>Magnoliopsida</taxon>
        <taxon>eudicotyledons</taxon>
        <taxon>Gunneridae</taxon>
        <taxon>Pentapetalae</taxon>
        <taxon>rosids</taxon>
        <taxon>malvids</taxon>
        <taxon>Brassicales</taxon>
        <taxon>Brassicaceae</taxon>
        <taxon>Brassiceae</taxon>
        <taxon>Brassica</taxon>
    </lineage>
</organism>
<feature type="region of interest" description="Disordered" evidence="1">
    <location>
        <begin position="1"/>
        <end position="22"/>
    </location>
</feature>
<evidence type="ECO:0000256" key="1">
    <source>
        <dbReference type="SAM" id="MobiDB-lite"/>
    </source>
</evidence>
<dbReference type="InterPro" id="IPR055411">
    <property type="entry name" value="LRR_FXL15/At3g58940/PEG3-like"/>
</dbReference>
<dbReference type="InterPro" id="IPR036047">
    <property type="entry name" value="F-box-like_dom_sf"/>
</dbReference>
<protein>
    <recommendedName>
        <fullName evidence="2">F-box domain-containing protein</fullName>
    </recommendedName>
</protein>
<name>A0ABQ7AVK9_BRACR</name>
<dbReference type="Pfam" id="PF24758">
    <property type="entry name" value="LRR_At5g56370"/>
    <property type="match status" value="1"/>
</dbReference>
<dbReference type="SUPFAM" id="SSF52047">
    <property type="entry name" value="RNI-like"/>
    <property type="match status" value="1"/>
</dbReference>
<dbReference type="CDD" id="cd22160">
    <property type="entry name" value="F-box_AtFBL13-like"/>
    <property type="match status" value="1"/>
</dbReference>
<evidence type="ECO:0000259" key="2">
    <source>
        <dbReference type="PROSITE" id="PS50181"/>
    </source>
</evidence>
<dbReference type="SUPFAM" id="SSF81383">
    <property type="entry name" value="F-box domain"/>
    <property type="match status" value="1"/>
</dbReference>
<dbReference type="EMBL" id="QGKV02001556">
    <property type="protein sequence ID" value="KAF3518191.1"/>
    <property type="molecule type" value="Genomic_DNA"/>
</dbReference>
<accession>A0ABQ7AVK9</accession>
<evidence type="ECO:0000313" key="3">
    <source>
        <dbReference type="EMBL" id="KAF3518191.1"/>
    </source>
</evidence>
<dbReference type="InterPro" id="IPR055294">
    <property type="entry name" value="FBL60-like"/>
</dbReference>
<dbReference type="Pfam" id="PF00646">
    <property type="entry name" value="F-box"/>
    <property type="match status" value="1"/>
</dbReference>
<dbReference type="Gene3D" id="1.20.1280.50">
    <property type="match status" value="1"/>
</dbReference>